<evidence type="ECO:0000256" key="1">
    <source>
        <dbReference type="SAM" id="SignalP"/>
    </source>
</evidence>
<feature type="signal peptide" evidence="1">
    <location>
        <begin position="1"/>
        <end position="20"/>
    </location>
</feature>
<dbReference type="WBParaSite" id="TMUE_3000013248.1">
    <property type="protein sequence ID" value="TMUE_3000013248.1"/>
    <property type="gene ID" value="WBGene00287297"/>
</dbReference>
<protein>
    <submittedName>
        <fullName evidence="3">Uncharacterized protein</fullName>
    </submittedName>
</protein>
<evidence type="ECO:0000313" key="2">
    <source>
        <dbReference type="Proteomes" id="UP000046395"/>
    </source>
</evidence>
<accession>A0A5S6R1E3</accession>
<dbReference type="AlphaFoldDB" id="A0A5S6R1E3"/>
<proteinExistence type="predicted"/>
<evidence type="ECO:0000313" key="3">
    <source>
        <dbReference type="WBParaSite" id="TMUE_3000013248.1"/>
    </source>
</evidence>
<reference evidence="3" key="1">
    <citation type="submission" date="2019-12" db="UniProtKB">
        <authorList>
            <consortium name="WormBaseParasite"/>
        </authorList>
    </citation>
    <scope>IDENTIFICATION</scope>
</reference>
<dbReference type="Proteomes" id="UP000046395">
    <property type="component" value="Unassembled WGS sequence"/>
</dbReference>
<name>A0A5S6R1E3_TRIMR</name>
<feature type="chain" id="PRO_5024416774" evidence="1">
    <location>
        <begin position="21"/>
        <end position="189"/>
    </location>
</feature>
<keyword evidence="2" id="KW-1185">Reference proteome</keyword>
<sequence length="189" mass="21653">MQAQRILFLVVLTLSFVSYAVPKIKQPKIMLKIKDKLRKKPKWNQKGGNYNASQQFEEISPSTVKDNIFDSDESVQVEIPEPDRENLKTAATALRDHNVRRNDMFIMRMTQLLSATDLQSVNTKKLRIAAQPTICTRDKDKTSLDFIYSNECILIPICYECEFIVQMKGSQLISGTCNQTSNCTKRKAK</sequence>
<keyword evidence="1" id="KW-0732">Signal</keyword>
<organism evidence="2 3">
    <name type="scientific">Trichuris muris</name>
    <name type="common">Mouse whipworm</name>
    <dbReference type="NCBI Taxonomy" id="70415"/>
    <lineage>
        <taxon>Eukaryota</taxon>
        <taxon>Metazoa</taxon>
        <taxon>Ecdysozoa</taxon>
        <taxon>Nematoda</taxon>
        <taxon>Enoplea</taxon>
        <taxon>Dorylaimia</taxon>
        <taxon>Trichinellida</taxon>
        <taxon>Trichuridae</taxon>
        <taxon>Trichuris</taxon>
    </lineage>
</organism>